<evidence type="ECO:0000313" key="7">
    <source>
        <dbReference type="Proteomes" id="UP000266118"/>
    </source>
</evidence>
<dbReference type="PANTHER" id="PTHR37419">
    <property type="entry name" value="SERINE/THREONINE-PROTEIN KINASE TOXIN HIPA"/>
    <property type="match status" value="1"/>
</dbReference>
<keyword evidence="7" id="KW-1185">Reference proteome</keyword>
<dbReference type="InterPro" id="IPR017508">
    <property type="entry name" value="HipA_N1"/>
</dbReference>
<evidence type="ECO:0000259" key="4">
    <source>
        <dbReference type="Pfam" id="PF07804"/>
    </source>
</evidence>
<feature type="domain" description="HipA N-terminal subdomain 1" evidence="5">
    <location>
        <begin position="19"/>
        <end position="118"/>
    </location>
</feature>
<feature type="domain" description="HipA-like C-terminal" evidence="4">
    <location>
        <begin position="161"/>
        <end position="382"/>
    </location>
</feature>
<dbReference type="Pfam" id="PF07804">
    <property type="entry name" value="HipA_C"/>
    <property type="match status" value="1"/>
</dbReference>
<dbReference type="GO" id="GO:0005829">
    <property type="term" value="C:cytosol"/>
    <property type="evidence" value="ECO:0007669"/>
    <property type="project" value="TreeGrafter"/>
</dbReference>
<keyword evidence="2" id="KW-0808">Transferase</keyword>
<dbReference type="KEGG" id="ark:D6B99_06640"/>
<dbReference type="OrthoDB" id="9805913at2"/>
<accession>A0A386HP04</accession>
<protein>
    <submittedName>
        <fullName evidence="6">Type II toxin-antitoxin system HipA family toxin</fullName>
    </submittedName>
</protein>
<evidence type="ECO:0000313" key="6">
    <source>
        <dbReference type="EMBL" id="AYD47316.1"/>
    </source>
</evidence>
<proteinExistence type="inferred from homology"/>
<dbReference type="EMBL" id="CP032489">
    <property type="protein sequence ID" value="AYD47316.1"/>
    <property type="molecule type" value="Genomic_DNA"/>
</dbReference>
<gene>
    <name evidence="6" type="ORF">D6B99_06640</name>
</gene>
<evidence type="ECO:0000259" key="5">
    <source>
        <dbReference type="Pfam" id="PF13657"/>
    </source>
</evidence>
<dbReference type="RefSeq" id="WP_119986305.1">
    <property type="nucleotide sequence ID" value="NZ_CP032489.1"/>
</dbReference>
<reference evidence="6 7" key="1">
    <citation type="submission" date="2018-09" db="EMBL/GenBank/DDBJ databases">
        <title>Arachidicoccus sp. nov., a bacterium isolated from soil.</title>
        <authorList>
            <person name="Weon H.-Y."/>
            <person name="Kwon S.-W."/>
            <person name="Lee S.A."/>
        </authorList>
    </citation>
    <scope>NUCLEOTIDE SEQUENCE [LARGE SCALE GENOMIC DNA]</scope>
    <source>
        <strain evidence="6 7">KIS59-12</strain>
    </source>
</reference>
<comment type="similarity">
    <text evidence="1">Belongs to the HipA Ser/Thr kinase family.</text>
</comment>
<dbReference type="Pfam" id="PF13657">
    <property type="entry name" value="Couple_hipA"/>
    <property type="match status" value="1"/>
</dbReference>
<name>A0A386HP04_9BACT</name>
<dbReference type="InterPro" id="IPR012893">
    <property type="entry name" value="HipA-like_C"/>
</dbReference>
<evidence type="ECO:0000256" key="3">
    <source>
        <dbReference type="ARBA" id="ARBA00022777"/>
    </source>
</evidence>
<dbReference type="InterPro" id="IPR052028">
    <property type="entry name" value="HipA_Ser/Thr_kinase"/>
</dbReference>
<dbReference type="GO" id="GO:0004674">
    <property type="term" value="F:protein serine/threonine kinase activity"/>
    <property type="evidence" value="ECO:0007669"/>
    <property type="project" value="TreeGrafter"/>
</dbReference>
<dbReference type="Proteomes" id="UP000266118">
    <property type="component" value="Chromosome"/>
</dbReference>
<dbReference type="PANTHER" id="PTHR37419:SF8">
    <property type="entry name" value="TOXIN YJJJ"/>
    <property type="match status" value="1"/>
</dbReference>
<dbReference type="Gene3D" id="1.10.1070.20">
    <property type="match status" value="1"/>
</dbReference>
<sequence>MIQHVTEVKVGLNFGNGIQPVGRLAIRNHIIYFEYYNDFVQKAIEISPIRLPLKRGLIELPSRPFEGLAGVFSDSLPDGWGRLLFDRMIRAQGVLPSTISPLDRLTHVGLHGMGALVYEPDYSSSDNGGLIDLELLAKQTEEVLEGSSEEVIKELLALNGSSAGARPKALIGVDSSREKISYGVQDLNEEFEPWIVKFANSQDGADVGAIEYVYALMAIEAGVSIPKVFLFPAKKGGGYFAVKRFDRDGNKRLHMHTASGLLHSDFRAPSLDYEDLLTLTGALTKDIREVEKMYRLAVFNVLAHNKDDHAKNFSFLMNETGEWKLSPAYDLTFSNGPGGEQSTMVAGEGRNPTIAHLIKLGIEAKLSKGLIQSIIDQTKQALSLWENFARKYNVQNDNIKLIGDKLKN</sequence>
<organism evidence="6 7">
    <name type="scientific">Arachidicoccus soli</name>
    <dbReference type="NCBI Taxonomy" id="2341117"/>
    <lineage>
        <taxon>Bacteria</taxon>
        <taxon>Pseudomonadati</taxon>
        <taxon>Bacteroidota</taxon>
        <taxon>Chitinophagia</taxon>
        <taxon>Chitinophagales</taxon>
        <taxon>Chitinophagaceae</taxon>
        <taxon>Arachidicoccus</taxon>
    </lineage>
</organism>
<dbReference type="AlphaFoldDB" id="A0A386HP04"/>
<evidence type="ECO:0000256" key="1">
    <source>
        <dbReference type="ARBA" id="ARBA00010164"/>
    </source>
</evidence>
<keyword evidence="3" id="KW-0418">Kinase</keyword>
<evidence type="ECO:0000256" key="2">
    <source>
        <dbReference type="ARBA" id="ARBA00022679"/>
    </source>
</evidence>